<dbReference type="Proteomes" id="UP000269323">
    <property type="component" value="Segment"/>
</dbReference>
<accession>A0A386KR22</accession>
<organism evidence="1 2">
    <name type="scientific">Caulobacter phage Kronos</name>
    <dbReference type="NCBI Taxonomy" id="2340873"/>
    <lineage>
        <taxon>Viruses</taxon>
        <taxon>Duplodnaviria</taxon>
        <taxon>Heunggongvirae</taxon>
        <taxon>Uroviricota</taxon>
        <taxon>Caudoviricetes</taxon>
        <taxon>Caudoviricetes incertae sedis</taxon>
        <taxon>Kronosvirus</taxon>
        <taxon>Kronosvirus pelion</taxon>
    </lineage>
</organism>
<reference evidence="1 2" key="1">
    <citation type="submission" date="2018-08" db="EMBL/GenBank/DDBJ databases">
        <title>The isolation and characterization of a novel rhizosphere caulophage that is similar to lambdoid phages.</title>
        <authorList>
            <person name="Berrios L."/>
            <person name="Ely B."/>
        </authorList>
    </citation>
    <scope>NUCLEOTIDE SEQUENCE [LARGE SCALE GENOMIC DNA]</scope>
</reference>
<dbReference type="EMBL" id="MH884648">
    <property type="protein sequence ID" value="AYD87680.1"/>
    <property type="molecule type" value="Genomic_DNA"/>
</dbReference>
<proteinExistence type="predicted"/>
<sequence length="188" mass="20164">MPAYPMNADIATTEGQEIAAASMERLGAAAQMAAVSADELAASFGALAAPAAKKAATFGKRICPECGETFTAKHPSAQFCTPAHKLAFHNRAKGRSHVIAYAMAWRGSRNAKAKKAEGETPQTVSDKRRAALAKADRRRTIGKAAFSEMCRLLDQFAAEDRAAGRPTMEAYVSGLERRQLWAQSTAYK</sequence>
<keyword evidence="2" id="KW-1185">Reference proteome</keyword>
<protein>
    <submittedName>
        <fullName evidence="1">Uncharacterized protein</fullName>
    </submittedName>
</protein>
<name>A0A386KR22_9CAUD</name>
<evidence type="ECO:0000313" key="2">
    <source>
        <dbReference type="Proteomes" id="UP000269323"/>
    </source>
</evidence>
<evidence type="ECO:0000313" key="1">
    <source>
        <dbReference type="EMBL" id="AYD87680.1"/>
    </source>
</evidence>